<dbReference type="GeneID" id="19309816"/>
<organism evidence="2 3">
    <name type="scientific">Gloeophyllum trabeum (strain ATCC 11539 / FP-39264 / Madison 617)</name>
    <name type="common">Brown rot fungus</name>
    <dbReference type="NCBI Taxonomy" id="670483"/>
    <lineage>
        <taxon>Eukaryota</taxon>
        <taxon>Fungi</taxon>
        <taxon>Dikarya</taxon>
        <taxon>Basidiomycota</taxon>
        <taxon>Agaricomycotina</taxon>
        <taxon>Agaricomycetes</taxon>
        <taxon>Gloeophyllales</taxon>
        <taxon>Gloeophyllaceae</taxon>
        <taxon>Gloeophyllum</taxon>
    </lineage>
</organism>
<dbReference type="RefSeq" id="XP_007869953.1">
    <property type="nucleotide sequence ID" value="XM_007871762.1"/>
</dbReference>
<feature type="region of interest" description="Disordered" evidence="1">
    <location>
        <begin position="141"/>
        <end position="248"/>
    </location>
</feature>
<sequence>MLITLEQLVERAPHLASGTWTAHSHIRSPEACQFTGNQLPGRYCCALHPPVLYLPGCPSEVESLVPRRTALIVVMVTSNARMVAHLIPVFVMEPVGRIQTVWTTIPIRAHHLLSALAADVMTDKENTSPKKGTPLRLNVAKKRPEFSSEEAVESMLLPSPTRPDYRGSKRRVSSLSEEAGEQDEGGMRPLTGPSDSPDRLQHEAPPAISKLVKKRKVAGDQETPRSGLLPPSTFDSRSAETSVSSTVPSTAVAAVCEVGVTQAVAGPDESFPAPDAEATDNDSAATQPPVPAPSLVVPEPPAAAHMDDMMVYDTIPYIDENNGIWAAIFVSFPSPSIASPDNFYRLCHGFLTIFQAEPGSLRPADRRLRAAARNVEARRPYLFPDSRRDPARLASNDVPRVTSRVLLVFLCEEWLAVVSRPSAYRTEPWRSRPPRYKREESWAKNWGVTYLLDEAGRATAAKAYLPRGRPSIVCSDTQLRYPERLLWAPWVAPQTITEMWETMAQDRKVSSSQVGIRSNPYTGGMFETLRSDRPPQKRTYYWKPEQTPMCRYLSGRTFPGVKLNVHEEVVGHVRGTWHEFAEEHSESARLTEIESGEQALSRIAMQIELGCLLVFTRTTVWINIDVTDILLPNAGIFVRVALRYSRPSIRHDFDLHSYTSSARGAMPTPEYLSAWRSAVLGARKMVNCALWNDLVHVVRRKDDPTQKLLDKCLRAPQALARLLWNDRQSVWLGLGLVGAIPRADPGRAGP</sequence>
<gene>
    <name evidence="2" type="ORF">GLOTRDRAFT_96241</name>
</gene>
<dbReference type="KEGG" id="gtr:GLOTRDRAFT_96241"/>
<protein>
    <submittedName>
        <fullName evidence="2">Uncharacterized protein</fullName>
    </submittedName>
</protein>
<dbReference type="HOGENOM" id="CLU_370899_0_0_1"/>
<dbReference type="Proteomes" id="UP000030669">
    <property type="component" value="Unassembled WGS sequence"/>
</dbReference>
<evidence type="ECO:0000256" key="1">
    <source>
        <dbReference type="SAM" id="MobiDB-lite"/>
    </source>
</evidence>
<dbReference type="EMBL" id="KB469310">
    <property type="protein sequence ID" value="EPQ51483.1"/>
    <property type="molecule type" value="Genomic_DNA"/>
</dbReference>
<reference evidence="2 3" key="1">
    <citation type="journal article" date="2012" name="Science">
        <title>The Paleozoic origin of enzymatic lignin decomposition reconstructed from 31 fungal genomes.</title>
        <authorList>
            <person name="Floudas D."/>
            <person name="Binder M."/>
            <person name="Riley R."/>
            <person name="Barry K."/>
            <person name="Blanchette R.A."/>
            <person name="Henrissat B."/>
            <person name="Martinez A.T."/>
            <person name="Otillar R."/>
            <person name="Spatafora J.W."/>
            <person name="Yadav J.S."/>
            <person name="Aerts A."/>
            <person name="Benoit I."/>
            <person name="Boyd A."/>
            <person name="Carlson A."/>
            <person name="Copeland A."/>
            <person name="Coutinho P.M."/>
            <person name="de Vries R.P."/>
            <person name="Ferreira P."/>
            <person name="Findley K."/>
            <person name="Foster B."/>
            <person name="Gaskell J."/>
            <person name="Glotzer D."/>
            <person name="Gorecki P."/>
            <person name="Heitman J."/>
            <person name="Hesse C."/>
            <person name="Hori C."/>
            <person name="Igarashi K."/>
            <person name="Jurgens J.A."/>
            <person name="Kallen N."/>
            <person name="Kersten P."/>
            <person name="Kohler A."/>
            <person name="Kuees U."/>
            <person name="Kumar T.K.A."/>
            <person name="Kuo A."/>
            <person name="LaButti K."/>
            <person name="Larrondo L.F."/>
            <person name="Lindquist E."/>
            <person name="Ling A."/>
            <person name="Lombard V."/>
            <person name="Lucas S."/>
            <person name="Lundell T."/>
            <person name="Martin R."/>
            <person name="McLaughlin D.J."/>
            <person name="Morgenstern I."/>
            <person name="Morin E."/>
            <person name="Murat C."/>
            <person name="Nagy L.G."/>
            <person name="Nolan M."/>
            <person name="Ohm R.A."/>
            <person name="Patyshakuliyeva A."/>
            <person name="Rokas A."/>
            <person name="Ruiz-Duenas F.J."/>
            <person name="Sabat G."/>
            <person name="Salamov A."/>
            <person name="Samejima M."/>
            <person name="Schmutz J."/>
            <person name="Slot J.C."/>
            <person name="St John F."/>
            <person name="Stenlid J."/>
            <person name="Sun H."/>
            <person name="Sun S."/>
            <person name="Syed K."/>
            <person name="Tsang A."/>
            <person name="Wiebenga A."/>
            <person name="Young D."/>
            <person name="Pisabarro A."/>
            <person name="Eastwood D.C."/>
            <person name="Martin F."/>
            <person name="Cullen D."/>
            <person name="Grigoriev I.V."/>
            <person name="Hibbett D.S."/>
        </authorList>
    </citation>
    <scope>NUCLEOTIDE SEQUENCE [LARGE SCALE GENOMIC DNA]</scope>
    <source>
        <strain evidence="2 3">ATCC 11539</strain>
    </source>
</reference>
<dbReference type="AlphaFoldDB" id="S7PVG9"/>
<accession>S7PVG9</accession>
<feature type="compositionally biased region" description="Low complexity" evidence="1">
    <location>
        <begin position="239"/>
        <end position="248"/>
    </location>
</feature>
<evidence type="ECO:0000313" key="3">
    <source>
        <dbReference type="Proteomes" id="UP000030669"/>
    </source>
</evidence>
<proteinExistence type="predicted"/>
<name>S7PVG9_GLOTA</name>
<keyword evidence="3" id="KW-1185">Reference proteome</keyword>
<feature type="region of interest" description="Disordered" evidence="1">
    <location>
        <begin position="266"/>
        <end position="300"/>
    </location>
</feature>
<evidence type="ECO:0000313" key="2">
    <source>
        <dbReference type="EMBL" id="EPQ51483.1"/>
    </source>
</evidence>